<dbReference type="InterPro" id="IPR004127">
    <property type="entry name" value="Prefoldin_subunit_alpha"/>
</dbReference>
<dbReference type="GO" id="GO:0003714">
    <property type="term" value="F:transcription corepressor activity"/>
    <property type="evidence" value="ECO:0007669"/>
    <property type="project" value="TreeGrafter"/>
</dbReference>
<feature type="region of interest" description="Disordered" evidence="5">
    <location>
        <begin position="230"/>
        <end position="300"/>
    </location>
</feature>
<evidence type="ECO:0000256" key="5">
    <source>
        <dbReference type="SAM" id="MobiDB-lite"/>
    </source>
</evidence>
<comment type="similarity">
    <text evidence="3">Belongs to the RNA polymerase II subunit 5-mediating protein family.</text>
</comment>
<dbReference type="Gene3D" id="1.10.287.370">
    <property type="match status" value="1"/>
</dbReference>
<evidence type="ECO:0000256" key="3">
    <source>
        <dbReference type="ARBA" id="ARBA00038295"/>
    </source>
</evidence>
<dbReference type="InterPro" id="IPR009053">
    <property type="entry name" value="Prefoldin"/>
</dbReference>
<dbReference type="PANTHER" id="PTHR15111">
    <property type="entry name" value="RNA POLYMERASE II SUBUNIT 5-MEDIATING PROTEIN NNX3"/>
    <property type="match status" value="1"/>
</dbReference>
<organism evidence="6">
    <name type="scientific">Notodromas monacha</name>
    <dbReference type="NCBI Taxonomy" id="399045"/>
    <lineage>
        <taxon>Eukaryota</taxon>
        <taxon>Metazoa</taxon>
        <taxon>Ecdysozoa</taxon>
        <taxon>Arthropoda</taxon>
        <taxon>Crustacea</taxon>
        <taxon>Oligostraca</taxon>
        <taxon>Ostracoda</taxon>
        <taxon>Podocopa</taxon>
        <taxon>Podocopida</taxon>
        <taxon>Cypridocopina</taxon>
        <taxon>Cypridoidea</taxon>
        <taxon>Cyprididae</taxon>
        <taxon>Notodromas</taxon>
    </lineage>
</organism>
<evidence type="ECO:0000256" key="2">
    <source>
        <dbReference type="ARBA" id="ARBA00023242"/>
    </source>
</evidence>
<dbReference type="GO" id="GO:0003682">
    <property type="term" value="F:chromatin binding"/>
    <property type="evidence" value="ECO:0007669"/>
    <property type="project" value="TreeGrafter"/>
</dbReference>
<dbReference type="OrthoDB" id="21413at2759"/>
<protein>
    <submittedName>
        <fullName evidence="6">Uncharacterized protein</fullName>
    </submittedName>
</protein>
<dbReference type="Proteomes" id="UP000678499">
    <property type="component" value="Unassembled WGS sequence"/>
</dbReference>
<keyword evidence="4" id="KW-0175">Coiled coil</keyword>
<feature type="compositionally biased region" description="Polar residues" evidence="5">
    <location>
        <begin position="255"/>
        <end position="265"/>
    </location>
</feature>
<dbReference type="InterPro" id="IPR052255">
    <property type="entry name" value="RNA_pol_II_subunit5-mediator"/>
</dbReference>
<dbReference type="EMBL" id="CAJPEX010000299">
    <property type="protein sequence ID" value="CAG0914923.1"/>
    <property type="molecule type" value="Genomic_DNA"/>
</dbReference>
<evidence type="ECO:0000313" key="7">
    <source>
        <dbReference type="Proteomes" id="UP000678499"/>
    </source>
</evidence>
<feature type="compositionally biased region" description="Basic and acidic residues" evidence="5">
    <location>
        <begin position="267"/>
        <end position="278"/>
    </location>
</feature>
<evidence type="ECO:0000256" key="4">
    <source>
        <dbReference type="SAM" id="Coils"/>
    </source>
</evidence>
<dbReference type="PANTHER" id="PTHR15111:SF0">
    <property type="entry name" value="UNCONVENTIONAL PREFOLDIN RPB5 INTERACTOR 1"/>
    <property type="match status" value="1"/>
</dbReference>
<feature type="coiled-coil region" evidence="4">
    <location>
        <begin position="199"/>
        <end position="226"/>
    </location>
</feature>
<dbReference type="EMBL" id="OA882336">
    <property type="protein sequence ID" value="CAD7274771.1"/>
    <property type="molecule type" value="Genomic_DNA"/>
</dbReference>
<reference evidence="6" key="1">
    <citation type="submission" date="2020-11" db="EMBL/GenBank/DDBJ databases">
        <authorList>
            <person name="Tran Van P."/>
        </authorList>
    </citation>
    <scope>NUCLEOTIDE SEQUENCE</scope>
</reference>
<gene>
    <name evidence="6" type="ORF">NMOB1V02_LOCUS2592</name>
</gene>
<dbReference type="CDD" id="cd23159">
    <property type="entry name" value="Prefoldin_URI1"/>
    <property type="match status" value="1"/>
</dbReference>
<name>A0A7R9BG99_9CRUS</name>
<accession>A0A7R9BG99</accession>
<dbReference type="AlphaFoldDB" id="A0A7R9BG99"/>
<sequence>MYYLMGIMSHCGLRAYSPHACLSVRGTRMISPGQGFSSLVNAQSRDISTLSEQIDELDAIVAKYDTVVKTLETVDEKVNHDVMIPLGKFALIPGKLIHTNEVYVHLGADMFALRSSKQAIELANLRRTKFLQKSEKLKDARKLSSDWKSTAEDLSSEFISMPDKTHEHVTEEEYVRWKENRSKKPVSQEVLEKKEKARKAEDDEVHKRLMERLDELERLEELEDEEFIQKPPAVASKKPAVSLPHKEEFPPRSNFRLSFTNSVQSEPPKRSESDRIDSPADIPSCGPVRKSSLKQKQVKTASRARVCFGESVDVKTIDNIARRPAAEIANLYARPMAEQPVVIDSPSPAVSSRESPQSGGNDEPDAPRVSRFKAARIKAKSSN</sequence>
<keyword evidence="7" id="KW-1185">Reference proteome</keyword>
<evidence type="ECO:0000256" key="1">
    <source>
        <dbReference type="ARBA" id="ARBA00004123"/>
    </source>
</evidence>
<proteinExistence type="inferred from homology"/>
<keyword evidence="2" id="KW-0539">Nucleus</keyword>
<dbReference type="GO" id="GO:0005634">
    <property type="term" value="C:nucleus"/>
    <property type="evidence" value="ECO:0007669"/>
    <property type="project" value="UniProtKB-SubCell"/>
</dbReference>
<dbReference type="GO" id="GO:0000122">
    <property type="term" value="P:negative regulation of transcription by RNA polymerase II"/>
    <property type="evidence" value="ECO:0007669"/>
    <property type="project" value="TreeGrafter"/>
</dbReference>
<comment type="subcellular location">
    <subcellularLocation>
        <location evidence="1">Nucleus</location>
    </subcellularLocation>
</comment>
<feature type="compositionally biased region" description="Basic residues" evidence="5">
    <location>
        <begin position="370"/>
        <end position="383"/>
    </location>
</feature>
<dbReference type="GO" id="GO:0019212">
    <property type="term" value="F:phosphatase inhibitor activity"/>
    <property type="evidence" value="ECO:0007669"/>
    <property type="project" value="TreeGrafter"/>
</dbReference>
<dbReference type="SUPFAM" id="SSF46579">
    <property type="entry name" value="Prefoldin"/>
    <property type="match status" value="1"/>
</dbReference>
<evidence type="ECO:0000313" key="6">
    <source>
        <dbReference type="EMBL" id="CAD7274771.1"/>
    </source>
</evidence>
<feature type="region of interest" description="Disordered" evidence="5">
    <location>
        <begin position="336"/>
        <end position="383"/>
    </location>
</feature>
<feature type="compositionally biased region" description="Polar residues" evidence="5">
    <location>
        <begin position="348"/>
        <end position="360"/>
    </location>
</feature>
<dbReference type="Pfam" id="PF02996">
    <property type="entry name" value="Prefoldin"/>
    <property type="match status" value="1"/>
</dbReference>